<sequence>MRWSHSERTTAWLSKTTVTFRQEINYMDEINI</sequence>
<comment type="caution">
    <text evidence="1">The sequence shown here is derived from an EMBL/GenBank/DDBJ whole genome shotgun (WGS) entry which is preliminary data.</text>
</comment>
<keyword evidence="2" id="KW-1185">Reference proteome</keyword>
<dbReference type="Proteomes" id="UP000289738">
    <property type="component" value="Chromosome B02"/>
</dbReference>
<name>A0A445AI72_ARAHY</name>
<dbReference type="AlphaFoldDB" id="A0A445AI72"/>
<dbReference type="EMBL" id="SDMP01000012">
    <property type="protein sequence ID" value="RYR26147.1"/>
    <property type="molecule type" value="Genomic_DNA"/>
</dbReference>
<accession>A0A445AI72</accession>
<gene>
    <name evidence="1" type="ORF">Ahy_B02g060308</name>
</gene>
<reference evidence="1 2" key="1">
    <citation type="submission" date="2019-01" db="EMBL/GenBank/DDBJ databases">
        <title>Sequencing of cultivated peanut Arachis hypogaea provides insights into genome evolution and oil improvement.</title>
        <authorList>
            <person name="Chen X."/>
        </authorList>
    </citation>
    <scope>NUCLEOTIDE SEQUENCE [LARGE SCALE GENOMIC DNA]</scope>
    <source>
        <strain evidence="2">cv. Fuhuasheng</strain>
        <tissue evidence="1">Leaves</tissue>
    </source>
</reference>
<organism evidence="1 2">
    <name type="scientific">Arachis hypogaea</name>
    <name type="common">Peanut</name>
    <dbReference type="NCBI Taxonomy" id="3818"/>
    <lineage>
        <taxon>Eukaryota</taxon>
        <taxon>Viridiplantae</taxon>
        <taxon>Streptophyta</taxon>
        <taxon>Embryophyta</taxon>
        <taxon>Tracheophyta</taxon>
        <taxon>Spermatophyta</taxon>
        <taxon>Magnoliopsida</taxon>
        <taxon>eudicotyledons</taxon>
        <taxon>Gunneridae</taxon>
        <taxon>Pentapetalae</taxon>
        <taxon>rosids</taxon>
        <taxon>fabids</taxon>
        <taxon>Fabales</taxon>
        <taxon>Fabaceae</taxon>
        <taxon>Papilionoideae</taxon>
        <taxon>50 kb inversion clade</taxon>
        <taxon>dalbergioids sensu lato</taxon>
        <taxon>Dalbergieae</taxon>
        <taxon>Pterocarpus clade</taxon>
        <taxon>Arachis</taxon>
    </lineage>
</organism>
<proteinExistence type="predicted"/>
<protein>
    <submittedName>
        <fullName evidence="1">Uncharacterized protein</fullName>
    </submittedName>
</protein>
<evidence type="ECO:0000313" key="1">
    <source>
        <dbReference type="EMBL" id="RYR26147.1"/>
    </source>
</evidence>
<evidence type="ECO:0000313" key="2">
    <source>
        <dbReference type="Proteomes" id="UP000289738"/>
    </source>
</evidence>